<dbReference type="InterPro" id="IPR038946">
    <property type="entry name" value="FBXO47"/>
</dbReference>
<dbReference type="Pfam" id="PF00646">
    <property type="entry name" value="F-box"/>
    <property type="match status" value="1"/>
</dbReference>
<accession>A0AAN6PG11</accession>
<keyword evidence="4" id="KW-1185">Reference proteome</keyword>
<feature type="region of interest" description="Disordered" evidence="1">
    <location>
        <begin position="426"/>
        <end position="451"/>
    </location>
</feature>
<dbReference type="PANTHER" id="PTHR34098">
    <property type="entry name" value="F-BOX ONLY PROTEIN 47"/>
    <property type="match status" value="1"/>
</dbReference>
<evidence type="ECO:0000313" key="3">
    <source>
        <dbReference type="EMBL" id="KAK4038279.1"/>
    </source>
</evidence>
<protein>
    <recommendedName>
        <fullName evidence="2">F-box domain-containing protein</fullName>
    </recommendedName>
</protein>
<feature type="compositionally biased region" description="Polar residues" evidence="1">
    <location>
        <begin position="369"/>
        <end position="383"/>
    </location>
</feature>
<dbReference type="InterPro" id="IPR036047">
    <property type="entry name" value="F-box-like_dom_sf"/>
</dbReference>
<dbReference type="InterPro" id="IPR001810">
    <property type="entry name" value="F-box_dom"/>
</dbReference>
<feature type="region of interest" description="Disordered" evidence="1">
    <location>
        <begin position="366"/>
        <end position="391"/>
    </location>
</feature>
<organism evidence="3 4">
    <name type="scientific">Parachaetomium inaequale</name>
    <dbReference type="NCBI Taxonomy" id="2588326"/>
    <lineage>
        <taxon>Eukaryota</taxon>
        <taxon>Fungi</taxon>
        <taxon>Dikarya</taxon>
        <taxon>Ascomycota</taxon>
        <taxon>Pezizomycotina</taxon>
        <taxon>Sordariomycetes</taxon>
        <taxon>Sordariomycetidae</taxon>
        <taxon>Sordariales</taxon>
        <taxon>Chaetomiaceae</taxon>
        <taxon>Parachaetomium</taxon>
    </lineage>
</organism>
<dbReference type="EMBL" id="MU854434">
    <property type="protein sequence ID" value="KAK4038279.1"/>
    <property type="molecule type" value="Genomic_DNA"/>
</dbReference>
<feature type="domain" description="F-box" evidence="2">
    <location>
        <begin position="1"/>
        <end position="46"/>
    </location>
</feature>
<dbReference type="SUPFAM" id="SSF81383">
    <property type="entry name" value="F-box domain"/>
    <property type="match status" value="1"/>
</dbReference>
<dbReference type="Gene3D" id="1.20.1280.50">
    <property type="match status" value="1"/>
</dbReference>
<comment type="caution">
    <text evidence="3">The sequence shown here is derived from an EMBL/GenBank/DDBJ whole genome shotgun (WGS) entry which is preliminary data.</text>
</comment>
<feature type="region of interest" description="Disordered" evidence="1">
    <location>
        <begin position="572"/>
        <end position="633"/>
    </location>
</feature>
<reference evidence="4" key="1">
    <citation type="journal article" date="2023" name="Mol. Phylogenet. Evol.">
        <title>Genome-scale phylogeny and comparative genomics of the fungal order Sordariales.</title>
        <authorList>
            <person name="Hensen N."/>
            <person name="Bonometti L."/>
            <person name="Westerberg I."/>
            <person name="Brannstrom I.O."/>
            <person name="Guillou S."/>
            <person name="Cros-Aarteil S."/>
            <person name="Calhoun S."/>
            <person name="Haridas S."/>
            <person name="Kuo A."/>
            <person name="Mondo S."/>
            <person name="Pangilinan J."/>
            <person name="Riley R."/>
            <person name="LaButti K."/>
            <person name="Andreopoulos B."/>
            <person name="Lipzen A."/>
            <person name="Chen C."/>
            <person name="Yan M."/>
            <person name="Daum C."/>
            <person name="Ng V."/>
            <person name="Clum A."/>
            <person name="Steindorff A."/>
            <person name="Ohm R.A."/>
            <person name="Martin F."/>
            <person name="Silar P."/>
            <person name="Natvig D.O."/>
            <person name="Lalanne C."/>
            <person name="Gautier V."/>
            <person name="Ament-Velasquez S.L."/>
            <person name="Kruys A."/>
            <person name="Hutchinson M.I."/>
            <person name="Powell A.J."/>
            <person name="Barry K."/>
            <person name="Miller A.N."/>
            <person name="Grigoriev I.V."/>
            <person name="Debuchy R."/>
            <person name="Gladieux P."/>
            <person name="Hiltunen Thoren M."/>
            <person name="Johannesson H."/>
        </authorList>
    </citation>
    <scope>NUCLEOTIDE SEQUENCE [LARGE SCALE GENOMIC DNA]</scope>
    <source>
        <strain evidence="4">CBS 284.82</strain>
    </source>
</reference>
<evidence type="ECO:0000313" key="4">
    <source>
        <dbReference type="Proteomes" id="UP001303115"/>
    </source>
</evidence>
<dbReference type="PROSITE" id="PS50181">
    <property type="entry name" value="FBOX"/>
    <property type="match status" value="1"/>
</dbReference>
<feature type="compositionally biased region" description="Basic and acidic residues" evidence="1">
    <location>
        <begin position="588"/>
        <end position="602"/>
    </location>
</feature>
<dbReference type="AlphaFoldDB" id="A0AAN6PG11"/>
<dbReference type="PANTHER" id="PTHR34098:SF1">
    <property type="entry name" value="F-BOX ONLY PROTEIN 47"/>
    <property type="match status" value="1"/>
</dbReference>
<dbReference type="Proteomes" id="UP001303115">
    <property type="component" value="Unassembled WGS sequence"/>
</dbReference>
<evidence type="ECO:0000256" key="1">
    <source>
        <dbReference type="SAM" id="MobiDB-lite"/>
    </source>
</evidence>
<name>A0AAN6PG11_9PEZI</name>
<proteinExistence type="predicted"/>
<gene>
    <name evidence="3" type="ORF">C8A01DRAFT_37796</name>
</gene>
<sequence>MSLVRLPYELVAYVVQDLDLADICSLSYTCKKFQFLVQEAKITKRLLESRAPHSAEARDARVSKDYAAGLRRLIKRREAIAAVSPYLVATVAFAQEWLYENGVLCYCRGRELRILDLHHSAASEIVVDLRKLVQEALPETRARHKYKLTLLYYSHNIVSCVYSQVRYDQPGCEDFLLVFNPLDGQIFIAARVESISRLFVRNNDRFLYCGITTEPDDQGAEYWDIRGFDITACRWLDGRLRVPDVLGTDVGSTICFEIFDGYFYGLSNLRSLDVIVVDWVSYYSCFRFPLAKNGFRDVEVLDPCRQLWRRDHTEGPIDDRWTLLRFFKDETTGQLKVLESRSEWLEGRITARRTYYTTPISFDRPANHGTGSDISATKTQQGATPRRWPRDLHMVHPGDGSSTITPTKCPLRSYSAACQTFIDLVDDSSSPDPRDQRLRIRGGTRRPWTPGELAQLSAPAAVAKKGEQDHEALLRQIDALYRNETGLYWPPSQNPSSAADPALADLYAVLNPPGHVGNPHGSWDERSMVYATGGGAAAGGLKALVFVSWDPSIHLSGTAAYPGDLGVGRPGGWARSSSLARPAAKASAGEKGKGGDTPERHSTLQPDATSDPGSPGSNTPVGGGNGGKQVSWRTLQPARYREISRGYHFAL</sequence>
<evidence type="ECO:0000259" key="2">
    <source>
        <dbReference type="PROSITE" id="PS50181"/>
    </source>
</evidence>